<keyword evidence="3" id="KW-1185">Reference proteome</keyword>
<sequence length="182" mass="21447">MRKFLLILSILIIYFVINGVNTVDRILDYNFTSEKQSETNQDKESYTWTDDVLPRTPTNQTTQPDEDDIINKYETSYEELKQETITEVEQIKENVLSELEEDPNPLKLGAMAIKYEQKATELENDIDQKFEELFEAFEQELDRYGYSKASVVKLERKYKSTKTDLKNELVKEASAWMEGRKF</sequence>
<feature type="region of interest" description="Disordered" evidence="1">
    <location>
        <begin position="34"/>
        <end position="64"/>
    </location>
</feature>
<gene>
    <name evidence="2" type="ORF">ACFSW4_09095</name>
</gene>
<feature type="compositionally biased region" description="Basic and acidic residues" evidence="1">
    <location>
        <begin position="35"/>
        <end position="45"/>
    </location>
</feature>
<organism evidence="2 3">
    <name type="scientific">Piscibacillus salipiscarius</name>
    <dbReference type="NCBI Taxonomy" id="299480"/>
    <lineage>
        <taxon>Bacteria</taxon>
        <taxon>Bacillati</taxon>
        <taxon>Bacillota</taxon>
        <taxon>Bacilli</taxon>
        <taxon>Bacillales</taxon>
        <taxon>Bacillaceae</taxon>
        <taxon>Piscibacillus</taxon>
    </lineage>
</organism>
<protein>
    <submittedName>
        <fullName evidence="2">Uncharacterized protein</fullName>
    </submittedName>
</protein>
<evidence type="ECO:0000313" key="2">
    <source>
        <dbReference type="EMBL" id="MFD2639016.1"/>
    </source>
</evidence>
<dbReference type="Proteomes" id="UP001597452">
    <property type="component" value="Unassembled WGS sequence"/>
</dbReference>
<reference evidence="3" key="1">
    <citation type="journal article" date="2019" name="Int. J. Syst. Evol. Microbiol.">
        <title>The Global Catalogue of Microorganisms (GCM) 10K type strain sequencing project: providing services to taxonomists for standard genome sequencing and annotation.</title>
        <authorList>
            <consortium name="The Broad Institute Genomics Platform"/>
            <consortium name="The Broad Institute Genome Sequencing Center for Infectious Disease"/>
            <person name="Wu L."/>
            <person name="Ma J."/>
        </authorList>
    </citation>
    <scope>NUCLEOTIDE SEQUENCE [LARGE SCALE GENOMIC DNA]</scope>
    <source>
        <strain evidence="3">TISTR 1571</strain>
    </source>
</reference>
<evidence type="ECO:0000313" key="3">
    <source>
        <dbReference type="Proteomes" id="UP001597452"/>
    </source>
</evidence>
<proteinExistence type="predicted"/>
<accession>A0ABW5QAP5</accession>
<dbReference type="EMBL" id="JBHUMZ010000021">
    <property type="protein sequence ID" value="MFD2639016.1"/>
    <property type="molecule type" value="Genomic_DNA"/>
</dbReference>
<evidence type="ECO:0000256" key="1">
    <source>
        <dbReference type="SAM" id="MobiDB-lite"/>
    </source>
</evidence>
<comment type="caution">
    <text evidence="2">The sequence shown here is derived from an EMBL/GenBank/DDBJ whole genome shotgun (WGS) entry which is preliminary data.</text>
</comment>
<name>A0ABW5QAP5_9BACI</name>